<keyword evidence="11" id="KW-1185">Reference proteome</keyword>
<evidence type="ECO:0000313" key="10">
    <source>
        <dbReference type="EMBL" id="GAA4013408.1"/>
    </source>
</evidence>
<dbReference type="PANTHER" id="PTHR21064">
    <property type="entry name" value="AMINOGLYCOSIDE PHOSPHOTRANSFERASE DOMAIN-CONTAINING PROTEIN-RELATED"/>
    <property type="match status" value="1"/>
</dbReference>
<evidence type="ECO:0000256" key="5">
    <source>
        <dbReference type="ARBA" id="ARBA00036820"/>
    </source>
</evidence>
<dbReference type="InterPro" id="IPR011009">
    <property type="entry name" value="Kinase-like_dom_sf"/>
</dbReference>
<dbReference type="InterPro" id="IPR002575">
    <property type="entry name" value="Aminoglycoside_PTrfase"/>
</dbReference>
<accession>A0ABP7SM64</accession>
<evidence type="ECO:0000256" key="2">
    <source>
        <dbReference type="ARBA" id="ARBA00022490"/>
    </source>
</evidence>
<evidence type="ECO:0000256" key="4">
    <source>
        <dbReference type="ARBA" id="ARBA00022777"/>
    </source>
</evidence>
<keyword evidence="4" id="KW-0418">Kinase</keyword>
<name>A0ABP7SM64_9ACTN</name>
<evidence type="ECO:0000256" key="8">
    <source>
        <dbReference type="ARBA" id="ARBA00040505"/>
    </source>
</evidence>
<dbReference type="Gene3D" id="3.90.1200.10">
    <property type="match status" value="1"/>
</dbReference>
<dbReference type="SUPFAM" id="SSF56112">
    <property type="entry name" value="Protein kinase-like (PK-like)"/>
    <property type="match status" value="1"/>
</dbReference>
<comment type="function">
    <text evidence="6">Catalyzes the GTP-dependent phosphorylation of 5-hydroxy-L-lysine.</text>
</comment>
<evidence type="ECO:0000256" key="3">
    <source>
        <dbReference type="ARBA" id="ARBA00022679"/>
    </source>
</evidence>
<protein>
    <recommendedName>
        <fullName evidence="8">Hydroxylysine kinase</fullName>
        <ecNumber evidence="7">2.7.1.81</ecNumber>
    </recommendedName>
</protein>
<comment type="catalytic activity">
    <reaction evidence="5">
        <text>(5R)-5-hydroxy-L-lysine + GTP = (5R)-5-phosphooxy-L-lysine + GDP + H(+)</text>
        <dbReference type="Rhea" id="RHEA:19049"/>
        <dbReference type="ChEBI" id="CHEBI:15378"/>
        <dbReference type="ChEBI" id="CHEBI:37565"/>
        <dbReference type="ChEBI" id="CHEBI:57882"/>
        <dbReference type="ChEBI" id="CHEBI:58189"/>
        <dbReference type="ChEBI" id="CHEBI:58357"/>
        <dbReference type="EC" id="2.7.1.81"/>
    </reaction>
</comment>
<comment type="caution">
    <text evidence="10">The sequence shown here is derived from an EMBL/GenBank/DDBJ whole genome shotgun (WGS) entry which is preliminary data.</text>
</comment>
<proteinExistence type="predicted"/>
<dbReference type="RefSeq" id="WP_345568187.1">
    <property type="nucleotide sequence ID" value="NZ_BAAAZX010000021.1"/>
</dbReference>
<dbReference type="InterPro" id="IPR050249">
    <property type="entry name" value="Pseudomonas-type_ThrB"/>
</dbReference>
<gene>
    <name evidence="10" type="ORF">GCM10022232_64580</name>
</gene>
<evidence type="ECO:0000313" key="11">
    <source>
        <dbReference type="Proteomes" id="UP001500456"/>
    </source>
</evidence>
<dbReference type="Pfam" id="PF01636">
    <property type="entry name" value="APH"/>
    <property type="match status" value="1"/>
</dbReference>
<organism evidence="10 11">
    <name type="scientific">Streptomyces plumbiresistens</name>
    <dbReference type="NCBI Taxonomy" id="511811"/>
    <lineage>
        <taxon>Bacteria</taxon>
        <taxon>Bacillati</taxon>
        <taxon>Actinomycetota</taxon>
        <taxon>Actinomycetes</taxon>
        <taxon>Kitasatosporales</taxon>
        <taxon>Streptomycetaceae</taxon>
        <taxon>Streptomyces</taxon>
    </lineage>
</organism>
<dbReference type="EC" id="2.7.1.81" evidence="7"/>
<dbReference type="Proteomes" id="UP001500456">
    <property type="component" value="Unassembled WGS sequence"/>
</dbReference>
<feature type="domain" description="Aminoglycoside phosphotransferase" evidence="9">
    <location>
        <begin position="38"/>
        <end position="252"/>
    </location>
</feature>
<keyword evidence="3" id="KW-0808">Transferase</keyword>
<evidence type="ECO:0000256" key="6">
    <source>
        <dbReference type="ARBA" id="ARBA00037368"/>
    </source>
</evidence>
<dbReference type="EMBL" id="BAAAZX010000021">
    <property type="protein sequence ID" value="GAA4013408.1"/>
    <property type="molecule type" value="Genomic_DNA"/>
</dbReference>
<evidence type="ECO:0000256" key="1">
    <source>
        <dbReference type="ARBA" id="ARBA00004496"/>
    </source>
</evidence>
<sequence>MTTPLGLSLEQPSPPVTTAQAAELAGSYFGLHGSIAPLAGERDRNFKICEPDGVTWVLKVGHPADSAALSDLQSSALLQVAAADPELPVPRVRKALDGSTEILWTPPAADIQAPCRVRVYSYVPGVPLHTVPASARLRGELGGVLGRLDRALSGFDHPAARHDLIWDASRVTRIADLVDPGDTEVRAALDHVAEHTLPRLVRVRHQMIHNDANPHNVMTEATGRDIVGLIDFGDIVRAPLPQEIATAAAYQLADGSQGLDACLDLVRAYHVLHPLTEEEATTVFDLMVARLILIVVITGWRAERHPHNRDYILRNQHRARLGLERALSVECDEANATILQALETSR</sequence>
<reference evidence="11" key="1">
    <citation type="journal article" date="2019" name="Int. J. Syst. Evol. Microbiol.">
        <title>The Global Catalogue of Microorganisms (GCM) 10K type strain sequencing project: providing services to taxonomists for standard genome sequencing and annotation.</title>
        <authorList>
            <consortium name="The Broad Institute Genomics Platform"/>
            <consortium name="The Broad Institute Genome Sequencing Center for Infectious Disease"/>
            <person name="Wu L."/>
            <person name="Ma J."/>
        </authorList>
    </citation>
    <scope>NUCLEOTIDE SEQUENCE [LARGE SCALE GENOMIC DNA]</scope>
    <source>
        <strain evidence="11">JCM 16924</strain>
    </source>
</reference>
<evidence type="ECO:0000259" key="9">
    <source>
        <dbReference type="Pfam" id="PF01636"/>
    </source>
</evidence>
<comment type="subcellular location">
    <subcellularLocation>
        <location evidence="1">Cytoplasm</location>
    </subcellularLocation>
</comment>
<dbReference type="PANTHER" id="PTHR21064:SF1">
    <property type="entry name" value="HYDROXYLYSINE KINASE"/>
    <property type="match status" value="1"/>
</dbReference>
<evidence type="ECO:0000256" key="7">
    <source>
        <dbReference type="ARBA" id="ARBA00038873"/>
    </source>
</evidence>
<keyword evidence="2" id="KW-0963">Cytoplasm</keyword>